<evidence type="ECO:0000256" key="3">
    <source>
        <dbReference type="ARBA" id="ARBA00022679"/>
    </source>
</evidence>
<organism evidence="8 9">
    <name type="scientific">Pseudonocardia yuanmonensis</name>
    <dbReference type="NCBI Taxonomy" id="1095914"/>
    <lineage>
        <taxon>Bacteria</taxon>
        <taxon>Bacillati</taxon>
        <taxon>Actinomycetota</taxon>
        <taxon>Actinomycetes</taxon>
        <taxon>Pseudonocardiales</taxon>
        <taxon>Pseudonocardiaceae</taxon>
        <taxon>Pseudonocardia</taxon>
    </lineage>
</organism>
<sequence length="510" mass="53794">MNAPAPTPAPDPTLSDDLCARLRDSLLEQGFTTTGVRDLLGAGAHAALTRGEPEAAARATREAGGLGALVRLFLLGGTEAAPPLPEVDALVEGGLLSRTADGVRAAMDLRPYGEEDAGGEALWYVLSDLDTPAARQDRDHVTGVGGASLTLASSLVRTPVRDTLDLGTGCGVQALHASRFSGRVTATDVAPRALATARATLALSGVHNVDLVEGPWLEPVADRRFDAVVSNPPFVPGPARVEYVYRDSGKAGDAALAGLLRDLPDRLRPGGRAQLLGSWLHVRGEDWPDRVRSWVPEGCDAWIVQREVTDPALHVGTWQRDAGLDLSAPATRAQAAAWLDWLEAERVEAVGFGFLLLRTVPDGRAPEIVVEDLPGELADPLNAEMAGWLDRVDWLRDHADDEALLGARLMLSPSATLERYAVAGDEGWSDAGAAVVLADGPQWRHEVDEPAAALLAGCSGALPLAELFALLSFAHDRPVDALVRAALPAVREFVRHGVLLPAAGPTRSAA</sequence>
<comment type="similarity">
    <text evidence="1">Belongs to the eukaryotic/archaeal PrmC-related family.</text>
</comment>
<keyword evidence="4" id="KW-0949">S-adenosyl-L-methionine</keyword>
<reference evidence="9" key="1">
    <citation type="journal article" date="2019" name="Int. J. Syst. Evol. Microbiol.">
        <title>The Global Catalogue of Microorganisms (GCM) 10K type strain sequencing project: providing services to taxonomists for standard genome sequencing and annotation.</title>
        <authorList>
            <consortium name="The Broad Institute Genomics Platform"/>
            <consortium name="The Broad Institute Genome Sequencing Center for Infectious Disease"/>
            <person name="Wu L."/>
            <person name="Ma J."/>
        </authorList>
    </citation>
    <scope>NUCLEOTIDE SEQUENCE [LARGE SCALE GENOMIC DNA]</scope>
    <source>
        <strain evidence="9">JCM 18055</strain>
    </source>
</reference>
<dbReference type="Gene3D" id="3.40.50.150">
    <property type="entry name" value="Vaccinia Virus protein VP39"/>
    <property type="match status" value="1"/>
</dbReference>
<accession>A0ABP8WEP3</accession>
<keyword evidence="3" id="KW-0808">Transferase</keyword>
<evidence type="ECO:0000256" key="2">
    <source>
        <dbReference type="ARBA" id="ARBA00022603"/>
    </source>
</evidence>
<protein>
    <submittedName>
        <fullName evidence="8">Methyltransferase</fullName>
    </submittedName>
</protein>
<dbReference type="GO" id="GO:0032259">
    <property type="term" value="P:methylation"/>
    <property type="evidence" value="ECO:0007669"/>
    <property type="project" value="UniProtKB-KW"/>
</dbReference>
<comment type="caution">
    <text evidence="8">The sequence shown here is derived from an EMBL/GenBank/DDBJ whole genome shotgun (WGS) entry which is preliminary data.</text>
</comment>
<feature type="domain" description="Methyltransferase small" evidence="5">
    <location>
        <begin position="147"/>
        <end position="239"/>
    </location>
</feature>
<evidence type="ECO:0000259" key="5">
    <source>
        <dbReference type="Pfam" id="PF05175"/>
    </source>
</evidence>
<dbReference type="PANTHER" id="PTHR45875">
    <property type="entry name" value="METHYLTRANSFERASE N6AMT1"/>
    <property type="match status" value="1"/>
</dbReference>
<evidence type="ECO:0000313" key="8">
    <source>
        <dbReference type="EMBL" id="GAA4687217.1"/>
    </source>
</evidence>
<keyword evidence="2 8" id="KW-0489">Methyltransferase</keyword>
<dbReference type="GO" id="GO:0008168">
    <property type="term" value="F:methyltransferase activity"/>
    <property type="evidence" value="ECO:0007669"/>
    <property type="project" value="UniProtKB-KW"/>
</dbReference>
<dbReference type="InterPro" id="IPR056684">
    <property type="entry name" value="DUF7782"/>
</dbReference>
<dbReference type="Pfam" id="PF23186">
    <property type="entry name" value="DUF7059"/>
    <property type="match status" value="1"/>
</dbReference>
<name>A0ABP8WEP3_9PSEU</name>
<dbReference type="InterPro" id="IPR029063">
    <property type="entry name" value="SAM-dependent_MTases_sf"/>
</dbReference>
<dbReference type="Proteomes" id="UP001500325">
    <property type="component" value="Unassembled WGS sequence"/>
</dbReference>
<evidence type="ECO:0000259" key="7">
    <source>
        <dbReference type="Pfam" id="PF25004"/>
    </source>
</evidence>
<dbReference type="EMBL" id="BAABIC010000006">
    <property type="protein sequence ID" value="GAA4687217.1"/>
    <property type="molecule type" value="Genomic_DNA"/>
</dbReference>
<dbReference type="PROSITE" id="PS00092">
    <property type="entry name" value="N6_MTASE"/>
    <property type="match status" value="1"/>
</dbReference>
<feature type="domain" description="DUF7782" evidence="7">
    <location>
        <begin position="387"/>
        <end position="501"/>
    </location>
</feature>
<dbReference type="Pfam" id="PF05175">
    <property type="entry name" value="MTS"/>
    <property type="match status" value="1"/>
</dbReference>
<evidence type="ECO:0000313" key="9">
    <source>
        <dbReference type="Proteomes" id="UP001500325"/>
    </source>
</evidence>
<evidence type="ECO:0000256" key="1">
    <source>
        <dbReference type="ARBA" id="ARBA00006149"/>
    </source>
</evidence>
<dbReference type="PANTHER" id="PTHR45875:SF1">
    <property type="entry name" value="METHYLTRANSFERASE N6AMT1"/>
    <property type="match status" value="1"/>
</dbReference>
<dbReference type="InterPro" id="IPR052190">
    <property type="entry name" value="Euk-Arch_PrmC-MTase"/>
</dbReference>
<evidence type="ECO:0000256" key="4">
    <source>
        <dbReference type="ARBA" id="ARBA00022691"/>
    </source>
</evidence>
<dbReference type="RefSeq" id="WP_345380443.1">
    <property type="nucleotide sequence ID" value="NZ_BAABIC010000006.1"/>
</dbReference>
<evidence type="ECO:0000259" key="6">
    <source>
        <dbReference type="Pfam" id="PF23186"/>
    </source>
</evidence>
<gene>
    <name evidence="8" type="ORF">GCM10023215_23580</name>
</gene>
<feature type="domain" description="DUF7059" evidence="6">
    <location>
        <begin position="29"/>
        <end position="106"/>
    </location>
</feature>
<dbReference type="InterPro" id="IPR055487">
    <property type="entry name" value="DUF7059"/>
</dbReference>
<dbReference type="SUPFAM" id="SSF53335">
    <property type="entry name" value="S-adenosyl-L-methionine-dependent methyltransferases"/>
    <property type="match status" value="1"/>
</dbReference>
<dbReference type="InterPro" id="IPR007848">
    <property type="entry name" value="Small_mtfrase_dom"/>
</dbReference>
<dbReference type="Pfam" id="PF25004">
    <property type="entry name" value="DUF7782"/>
    <property type="match status" value="1"/>
</dbReference>
<keyword evidence="9" id="KW-1185">Reference proteome</keyword>
<proteinExistence type="inferred from homology"/>
<dbReference type="InterPro" id="IPR002052">
    <property type="entry name" value="DNA_methylase_N6_adenine_CS"/>
</dbReference>
<dbReference type="CDD" id="cd02440">
    <property type="entry name" value="AdoMet_MTases"/>
    <property type="match status" value="1"/>
</dbReference>